<gene>
    <name evidence="2" type="ORF">BVRB_014450</name>
</gene>
<keyword evidence="1" id="KW-0472">Membrane</keyword>
<name>A0A0J8B4U0_BETVV</name>
<dbReference type="AlphaFoldDB" id="A0A0J8B4U0"/>
<accession>A0A0J8B4U0</accession>
<feature type="transmembrane region" description="Helical" evidence="1">
    <location>
        <begin position="32"/>
        <end position="53"/>
    </location>
</feature>
<evidence type="ECO:0000256" key="1">
    <source>
        <dbReference type="SAM" id="Phobius"/>
    </source>
</evidence>
<keyword evidence="3" id="KW-1185">Reference proteome</keyword>
<proteinExistence type="predicted"/>
<dbReference type="OMA" id="SHWHINQ"/>
<reference evidence="2 3" key="1">
    <citation type="journal article" date="2014" name="Nature">
        <title>The genome of the recently domesticated crop plant sugar beet (Beta vulgaris).</title>
        <authorList>
            <person name="Dohm J.C."/>
            <person name="Minoche A.E."/>
            <person name="Holtgrawe D."/>
            <person name="Capella-Gutierrez S."/>
            <person name="Zakrzewski F."/>
            <person name="Tafer H."/>
            <person name="Rupp O."/>
            <person name="Sorensen T.R."/>
            <person name="Stracke R."/>
            <person name="Reinhardt R."/>
            <person name="Goesmann A."/>
            <person name="Kraft T."/>
            <person name="Schulz B."/>
            <person name="Stadler P.F."/>
            <person name="Schmidt T."/>
            <person name="Gabaldon T."/>
            <person name="Lehrach H."/>
            <person name="Weisshaar B."/>
            <person name="Himmelbauer H."/>
        </authorList>
    </citation>
    <scope>NUCLEOTIDE SEQUENCE [LARGE SCALE GENOMIC DNA]</scope>
    <source>
        <tissue evidence="2">Taproot</tissue>
    </source>
</reference>
<dbReference type="Proteomes" id="UP000035740">
    <property type="component" value="Unassembled WGS sequence"/>
</dbReference>
<keyword evidence="1" id="KW-1133">Transmembrane helix</keyword>
<dbReference type="EMBL" id="KQ090726">
    <property type="protein sequence ID" value="KMS94878.1"/>
    <property type="molecule type" value="Genomic_DNA"/>
</dbReference>
<sequence length="86" mass="9819">MSTISPSLAPASSYVPNRSFLRDQHYAQHGKLMLLAIVFVFSLFLLLLVAVHCRKHMYKRQRDNSNSRLQGIVPSCCVQRSRVESN</sequence>
<evidence type="ECO:0000313" key="3">
    <source>
        <dbReference type="Proteomes" id="UP000035740"/>
    </source>
</evidence>
<organism evidence="2 3">
    <name type="scientific">Beta vulgaris subsp. vulgaris</name>
    <name type="common">Beet</name>
    <dbReference type="NCBI Taxonomy" id="3555"/>
    <lineage>
        <taxon>Eukaryota</taxon>
        <taxon>Viridiplantae</taxon>
        <taxon>Streptophyta</taxon>
        <taxon>Embryophyta</taxon>
        <taxon>Tracheophyta</taxon>
        <taxon>Spermatophyta</taxon>
        <taxon>Magnoliopsida</taxon>
        <taxon>eudicotyledons</taxon>
        <taxon>Gunneridae</taxon>
        <taxon>Pentapetalae</taxon>
        <taxon>Caryophyllales</taxon>
        <taxon>Chenopodiaceae</taxon>
        <taxon>Betoideae</taxon>
        <taxon>Beta</taxon>
    </lineage>
</organism>
<dbReference type="Gramene" id="KMS94878">
    <property type="protein sequence ID" value="KMS94878"/>
    <property type="gene ID" value="BVRB_014450"/>
</dbReference>
<protein>
    <submittedName>
        <fullName evidence="2">Uncharacterized protein</fullName>
    </submittedName>
</protein>
<keyword evidence="1" id="KW-0812">Transmembrane</keyword>
<evidence type="ECO:0000313" key="2">
    <source>
        <dbReference type="EMBL" id="KMS94878.1"/>
    </source>
</evidence>